<accession>E4UWV7</accession>
<dbReference type="EMBL" id="DS989825">
    <property type="protein sequence ID" value="EFR01810.1"/>
    <property type="molecule type" value="Genomic_DNA"/>
</dbReference>
<feature type="chain" id="PRO_5003190609" description="Secreted protein" evidence="2">
    <location>
        <begin position="18"/>
        <end position="137"/>
    </location>
</feature>
<dbReference type="RefSeq" id="XP_003172221.1">
    <property type="nucleotide sequence ID" value="XM_003172173.1"/>
</dbReference>
<protein>
    <recommendedName>
        <fullName evidence="5">Secreted protein</fullName>
    </recommendedName>
</protein>
<evidence type="ECO:0000256" key="2">
    <source>
        <dbReference type="SAM" id="SignalP"/>
    </source>
</evidence>
<proteinExistence type="predicted"/>
<evidence type="ECO:0000256" key="1">
    <source>
        <dbReference type="SAM" id="MobiDB-lite"/>
    </source>
</evidence>
<sequence length="137" mass="15768">MLFVFFFFSFLFFLCSRKTPSWCYRGRPSPGRAHRKRRHRSVEKDERLRFLAASSNGSCMRAPGWATECAQQKPRDNNLARWPAGGLALGLLNVWLDRQLAVAVVEQSRDDEDEVEDEDQVGDEVEDGMAGWDIQRT</sequence>
<dbReference type="GeneID" id="10027489"/>
<evidence type="ECO:0008006" key="5">
    <source>
        <dbReference type="Google" id="ProtNLM"/>
    </source>
</evidence>
<dbReference type="VEuPathDB" id="FungiDB:MGYG_04811"/>
<feature type="signal peptide" evidence="2">
    <location>
        <begin position="1"/>
        <end position="17"/>
    </location>
</feature>
<name>E4UWV7_ARTGP</name>
<dbReference type="Proteomes" id="UP000002669">
    <property type="component" value="Unassembled WGS sequence"/>
</dbReference>
<dbReference type="AlphaFoldDB" id="E4UWV7"/>
<gene>
    <name evidence="3" type="ORF">MGYG_04811</name>
</gene>
<evidence type="ECO:0000313" key="3">
    <source>
        <dbReference type="EMBL" id="EFR01810.1"/>
    </source>
</evidence>
<reference evidence="4" key="1">
    <citation type="journal article" date="2012" name="MBio">
        <title>Comparative genome analysis of Trichophyton rubrum and related dermatophytes reveals candidate genes involved in infection.</title>
        <authorList>
            <person name="Martinez D.A."/>
            <person name="Oliver B.G."/>
            <person name="Graeser Y."/>
            <person name="Goldberg J.M."/>
            <person name="Li W."/>
            <person name="Martinez-Rossi N.M."/>
            <person name="Monod M."/>
            <person name="Shelest E."/>
            <person name="Barton R.C."/>
            <person name="Birch E."/>
            <person name="Brakhage A.A."/>
            <person name="Chen Z."/>
            <person name="Gurr S.J."/>
            <person name="Heiman D."/>
            <person name="Heitman J."/>
            <person name="Kosti I."/>
            <person name="Rossi A."/>
            <person name="Saif S."/>
            <person name="Samalova M."/>
            <person name="Saunders C.W."/>
            <person name="Shea T."/>
            <person name="Summerbell R.C."/>
            <person name="Xu J."/>
            <person name="Young S."/>
            <person name="Zeng Q."/>
            <person name="Birren B.W."/>
            <person name="Cuomo C.A."/>
            <person name="White T.C."/>
        </authorList>
    </citation>
    <scope>NUCLEOTIDE SEQUENCE [LARGE SCALE GENOMIC DNA]</scope>
    <source>
        <strain evidence="4">ATCC MYA-4604 / CBS 118893</strain>
    </source>
</reference>
<dbReference type="InParanoid" id="E4UWV7"/>
<dbReference type="HOGENOM" id="CLU_1864641_0_0_1"/>
<keyword evidence="4" id="KW-1185">Reference proteome</keyword>
<feature type="region of interest" description="Disordered" evidence="1">
    <location>
        <begin position="107"/>
        <end position="137"/>
    </location>
</feature>
<feature type="compositionally biased region" description="Acidic residues" evidence="1">
    <location>
        <begin position="109"/>
        <end position="127"/>
    </location>
</feature>
<evidence type="ECO:0000313" key="4">
    <source>
        <dbReference type="Proteomes" id="UP000002669"/>
    </source>
</evidence>
<keyword evidence="2" id="KW-0732">Signal</keyword>
<organism evidence="4">
    <name type="scientific">Arthroderma gypseum (strain ATCC MYA-4604 / CBS 118893)</name>
    <name type="common">Microsporum gypseum</name>
    <dbReference type="NCBI Taxonomy" id="535722"/>
    <lineage>
        <taxon>Eukaryota</taxon>
        <taxon>Fungi</taxon>
        <taxon>Dikarya</taxon>
        <taxon>Ascomycota</taxon>
        <taxon>Pezizomycotina</taxon>
        <taxon>Eurotiomycetes</taxon>
        <taxon>Eurotiomycetidae</taxon>
        <taxon>Onygenales</taxon>
        <taxon>Arthrodermataceae</taxon>
        <taxon>Nannizzia</taxon>
    </lineage>
</organism>